<organism evidence="3 4">
    <name type="scientific">Ophiocordyceps camponoti-rufipedis</name>
    <dbReference type="NCBI Taxonomy" id="2004952"/>
    <lineage>
        <taxon>Eukaryota</taxon>
        <taxon>Fungi</taxon>
        <taxon>Dikarya</taxon>
        <taxon>Ascomycota</taxon>
        <taxon>Pezizomycotina</taxon>
        <taxon>Sordariomycetes</taxon>
        <taxon>Hypocreomycetidae</taxon>
        <taxon>Hypocreales</taxon>
        <taxon>Ophiocordycipitaceae</taxon>
        <taxon>Ophiocordyceps</taxon>
    </lineage>
</organism>
<comment type="caution">
    <text evidence="3">The sequence shown here is derived from an EMBL/GenBank/DDBJ whole genome shotgun (WGS) entry which is preliminary data.</text>
</comment>
<name>A0A2C5YZ76_9HYPO</name>
<evidence type="ECO:0000313" key="3">
    <source>
        <dbReference type="EMBL" id="PHH72800.1"/>
    </source>
</evidence>
<accession>A0A2C5YZ76</accession>
<dbReference type="Proteomes" id="UP000226431">
    <property type="component" value="Unassembled WGS sequence"/>
</dbReference>
<dbReference type="Pfam" id="PF12417">
    <property type="entry name" value="DUF3669"/>
    <property type="match status" value="1"/>
</dbReference>
<gene>
    <name evidence="3" type="ORF">CDD80_4254</name>
</gene>
<evidence type="ECO:0000259" key="2">
    <source>
        <dbReference type="Pfam" id="PF12417"/>
    </source>
</evidence>
<proteinExistence type="predicted"/>
<reference evidence="3 4" key="1">
    <citation type="submission" date="2017-06" db="EMBL/GenBank/DDBJ databases">
        <title>Ant-infecting Ophiocordyceps genomes reveal a high diversity of potential behavioral manipulation genes and a possible major role for enterotoxins.</title>
        <authorList>
            <person name="De Bekker C."/>
            <person name="Evans H.C."/>
            <person name="Brachmann A."/>
            <person name="Hughes D.P."/>
        </authorList>
    </citation>
    <scope>NUCLEOTIDE SEQUENCE [LARGE SCALE GENOMIC DNA]</scope>
    <source>
        <strain evidence="3 4">Map16</strain>
    </source>
</reference>
<dbReference type="AlphaFoldDB" id="A0A2C5YZ76"/>
<sequence length="399" mass="44348">MESPAESLAFSSGSLASALGRVQLADVRHSRDDTPELATQWDPNGIFSNTNTGPTIPSAAERDSRTSDPAFAKIGAGACGIVFRLLDSSLAFKVAKDGYGDDLWNDYIMHRRIFDAYNEFVPGSHQFKIPAPCGWVPRDTESFFGKNPALAVAAERECQFPSHVLVTEKIWPLPEPVRSRLIEKYCPDHIKELALKDAANKDCLVRLYLGSMRGAANRMFFSLRNFKLHLNHMMDLGLNTEAIAIKMGTALAVLHWAAKTDARDVEFVLGSSSLKPCTTGAILGMNDYAGPQSLHAEDFHKRITEFWVLDFNQVKKISLDQDGVALAVHAARTNDPYFPRPNGSSPEEKKVWERFAHSYADMGRRILAKGGYGEDEAIMSLPRLFLQRWQDAHAVSPEH</sequence>
<feature type="domain" description="DUF3669" evidence="2">
    <location>
        <begin position="307"/>
        <end position="369"/>
    </location>
</feature>
<dbReference type="PANTHER" id="PTHR40780">
    <property type="entry name" value="DUF3669 DOMAIN-CONTAINING PROTEIN"/>
    <property type="match status" value="1"/>
</dbReference>
<feature type="region of interest" description="Disordered" evidence="1">
    <location>
        <begin position="31"/>
        <end position="64"/>
    </location>
</feature>
<dbReference type="PANTHER" id="PTHR40780:SF2">
    <property type="entry name" value="DUF3669 DOMAIN-CONTAINING PROTEIN"/>
    <property type="match status" value="1"/>
</dbReference>
<dbReference type="InterPro" id="IPR022137">
    <property type="entry name" value="Znf_prot_DUF3669"/>
</dbReference>
<feature type="compositionally biased region" description="Polar residues" evidence="1">
    <location>
        <begin position="46"/>
        <end position="55"/>
    </location>
</feature>
<evidence type="ECO:0000313" key="4">
    <source>
        <dbReference type="Proteomes" id="UP000226431"/>
    </source>
</evidence>
<protein>
    <recommendedName>
        <fullName evidence="2">DUF3669 domain-containing protein</fullName>
    </recommendedName>
</protein>
<dbReference type="OrthoDB" id="2993351at2759"/>
<dbReference type="EMBL" id="NJES01000392">
    <property type="protein sequence ID" value="PHH72800.1"/>
    <property type="molecule type" value="Genomic_DNA"/>
</dbReference>
<keyword evidence="4" id="KW-1185">Reference proteome</keyword>
<evidence type="ECO:0000256" key="1">
    <source>
        <dbReference type="SAM" id="MobiDB-lite"/>
    </source>
</evidence>